<reference evidence="1" key="1">
    <citation type="submission" date="2014-11" db="EMBL/GenBank/DDBJ databases">
        <authorList>
            <person name="Amaro Gonzalez C."/>
        </authorList>
    </citation>
    <scope>NUCLEOTIDE SEQUENCE</scope>
</reference>
<dbReference type="AlphaFoldDB" id="A0A0E9WFW6"/>
<accession>A0A0E9WFW6</accession>
<dbReference type="EMBL" id="GBXM01019371">
    <property type="protein sequence ID" value="JAH89206.1"/>
    <property type="molecule type" value="Transcribed_RNA"/>
</dbReference>
<name>A0A0E9WFW6_ANGAN</name>
<protein>
    <submittedName>
        <fullName evidence="1">Uncharacterized protein</fullName>
    </submittedName>
</protein>
<organism evidence="1">
    <name type="scientific">Anguilla anguilla</name>
    <name type="common">European freshwater eel</name>
    <name type="synonym">Muraena anguilla</name>
    <dbReference type="NCBI Taxonomy" id="7936"/>
    <lineage>
        <taxon>Eukaryota</taxon>
        <taxon>Metazoa</taxon>
        <taxon>Chordata</taxon>
        <taxon>Craniata</taxon>
        <taxon>Vertebrata</taxon>
        <taxon>Euteleostomi</taxon>
        <taxon>Actinopterygii</taxon>
        <taxon>Neopterygii</taxon>
        <taxon>Teleostei</taxon>
        <taxon>Anguilliformes</taxon>
        <taxon>Anguillidae</taxon>
        <taxon>Anguilla</taxon>
    </lineage>
</organism>
<proteinExistence type="predicted"/>
<sequence>MASLLIMTDMHTENRSRFSLRELQKNIRIRIDFEGELKLSLY</sequence>
<evidence type="ECO:0000313" key="1">
    <source>
        <dbReference type="EMBL" id="JAH89206.1"/>
    </source>
</evidence>
<reference evidence="1" key="2">
    <citation type="journal article" date="2015" name="Fish Shellfish Immunol.">
        <title>Early steps in the European eel (Anguilla anguilla)-Vibrio vulnificus interaction in the gills: Role of the RtxA13 toxin.</title>
        <authorList>
            <person name="Callol A."/>
            <person name="Pajuelo D."/>
            <person name="Ebbesson L."/>
            <person name="Teles M."/>
            <person name="MacKenzie S."/>
            <person name="Amaro C."/>
        </authorList>
    </citation>
    <scope>NUCLEOTIDE SEQUENCE</scope>
</reference>